<accession>A0A2M7RRJ5</accession>
<dbReference type="Proteomes" id="UP000231069">
    <property type="component" value="Unassembled WGS sequence"/>
</dbReference>
<comment type="similarity">
    <text evidence="3">Belongs to the DegT/DnrJ/EryC1 family.</text>
</comment>
<dbReference type="PIRSF" id="PIRSF000390">
    <property type="entry name" value="PLP_StrS"/>
    <property type="match status" value="1"/>
</dbReference>
<dbReference type="Pfam" id="PF01041">
    <property type="entry name" value="DegT_DnrJ_EryC1"/>
    <property type="match status" value="2"/>
</dbReference>
<dbReference type="PANTHER" id="PTHR30244">
    <property type="entry name" value="TRANSAMINASE"/>
    <property type="match status" value="1"/>
</dbReference>
<name>A0A2M7RRJ5_9BACT</name>
<dbReference type="InterPro" id="IPR015424">
    <property type="entry name" value="PyrdxlP-dep_Trfase"/>
</dbReference>
<dbReference type="SUPFAM" id="SSF53383">
    <property type="entry name" value="PLP-dependent transferases"/>
    <property type="match status" value="1"/>
</dbReference>
<proteinExistence type="inferred from homology"/>
<evidence type="ECO:0008006" key="7">
    <source>
        <dbReference type="Google" id="ProtNLM"/>
    </source>
</evidence>
<dbReference type="InterPro" id="IPR015421">
    <property type="entry name" value="PyrdxlP-dep_Trfase_major"/>
</dbReference>
<evidence type="ECO:0000256" key="1">
    <source>
        <dbReference type="PIRSR" id="PIRSR000390-1"/>
    </source>
</evidence>
<dbReference type="GO" id="GO:0000271">
    <property type="term" value="P:polysaccharide biosynthetic process"/>
    <property type="evidence" value="ECO:0007669"/>
    <property type="project" value="TreeGrafter"/>
</dbReference>
<evidence type="ECO:0000313" key="6">
    <source>
        <dbReference type="Proteomes" id="UP000231069"/>
    </source>
</evidence>
<dbReference type="Gene3D" id="3.90.1150.10">
    <property type="entry name" value="Aspartate Aminotransferase, domain 1"/>
    <property type="match status" value="1"/>
</dbReference>
<feature type="modified residue" description="N6-(pyridoxal phosphate)lysine" evidence="2">
    <location>
        <position position="185"/>
    </location>
</feature>
<dbReference type="InterPro" id="IPR015422">
    <property type="entry name" value="PyrdxlP-dep_Trfase_small"/>
</dbReference>
<sequence length="411" mass="47075">MFSYPIAISLSPNTEKSDVLKSVKTLFIPNQWKIGNAVFKLEEWFRKYLEVDNAVSFNSGRSALYAILKSFDIGKGDEVLVQAFSCVAVPNAVTWTGAKPKYIDVDDSLNIDNKLLEKQISIKTKAIIIQHTFGIPANIDMIKKITQKYKILLIEDCAHSLGANIRGKKIGSYGDAAFFSFGRDKVVSSVFGGLAIINIKNAKVKYNLRNIRNKCLYPSYYWILQQLLHPIFFYLVLPLYNIYIGKLILFLLQKIKLLSKPIYKEELSGIKPDIFPSKMPNALASLLLNQLDKIDRYNQMRINHANYYFRHIKKKDVILPVRKIGSIYLRFNILVDNSEELLARAKHNKMILGNWYKHIIDPSNVDYEKIGYKIGSCTQAEKFSKLSVNLPTYPRLSQDDLDNIVNFINNV</sequence>
<keyword evidence="4" id="KW-1133">Transmembrane helix</keyword>
<comment type="caution">
    <text evidence="5">The sequence shown here is derived from an EMBL/GenBank/DDBJ whole genome shotgun (WGS) entry which is preliminary data.</text>
</comment>
<gene>
    <name evidence="5" type="ORF">COY59_02205</name>
</gene>
<dbReference type="Gene3D" id="3.40.640.10">
    <property type="entry name" value="Type I PLP-dependent aspartate aminotransferase-like (Major domain)"/>
    <property type="match status" value="1"/>
</dbReference>
<keyword evidence="4" id="KW-0472">Membrane</keyword>
<dbReference type="InterPro" id="IPR000653">
    <property type="entry name" value="DegT/StrS_aminotransferase"/>
</dbReference>
<dbReference type="PANTHER" id="PTHR30244:SF34">
    <property type="entry name" value="DTDP-4-AMINO-4,6-DIDEOXYGALACTOSE TRANSAMINASE"/>
    <property type="match status" value="1"/>
</dbReference>
<evidence type="ECO:0000256" key="2">
    <source>
        <dbReference type="PIRSR" id="PIRSR000390-2"/>
    </source>
</evidence>
<evidence type="ECO:0000256" key="4">
    <source>
        <dbReference type="SAM" id="Phobius"/>
    </source>
</evidence>
<keyword evidence="2 3" id="KW-0663">Pyridoxal phosphate</keyword>
<organism evidence="5 6">
    <name type="scientific">Candidatus Gottesmanbacteria bacterium CG_4_10_14_0_8_um_filter_37_24</name>
    <dbReference type="NCBI Taxonomy" id="1974574"/>
    <lineage>
        <taxon>Bacteria</taxon>
        <taxon>Candidatus Gottesmaniibacteriota</taxon>
    </lineage>
</organism>
<feature type="transmembrane region" description="Helical" evidence="4">
    <location>
        <begin position="231"/>
        <end position="252"/>
    </location>
</feature>
<keyword evidence="4" id="KW-0812">Transmembrane</keyword>
<reference evidence="6" key="1">
    <citation type="submission" date="2017-09" db="EMBL/GenBank/DDBJ databases">
        <title>Depth-based differentiation of microbial function through sediment-hosted aquifers and enrichment of novel symbionts in the deep terrestrial subsurface.</title>
        <authorList>
            <person name="Probst A.J."/>
            <person name="Ladd B."/>
            <person name="Jarett J.K."/>
            <person name="Geller-Mcgrath D.E."/>
            <person name="Sieber C.M.K."/>
            <person name="Emerson J.B."/>
            <person name="Anantharaman K."/>
            <person name="Thomas B.C."/>
            <person name="Malmstrom R."/>
            <person name="Stieglmeier M."/>
            <person name="Klingl A."/>
            <person name="Woyke T."/>
            <person name="Ryan C.M."/>
            <person name="Banfield J.F."/>
        </authorList>
    </citation>
    <scope>NUCLEOTIDE SEQUENCE [LARGE SCALE GENOMIC DNA]</scope>
</reference>
<protein>
    <recommendedName>
        <fullName evidence="7">Aminotransferase</fullName>
    </recommendedName>
</protein>
<evidence type="ECO:0000313" key="5">
    <source>
        <dbReference type="EMBL" id="PIZ02916.1"/>
    </source>
</evidence>
<dbReference type="EMBL" id="PFMK01000040">
    <property type="protein sequence ID" value="PIZ02916.1"/>
    <property type="molecule type" value="Genomic_DNA"/>
</dbReference>
<dbReference type="GO" id="GO:0008483">
    <property type="term" value="F:transaminase activity"/>
    <property type="evidence" value="ECO:0007669"/>
    <property type="project" value="TreeGrafter"/>
</dbReference>
<evidence type="ECO:0000256" key="3">
    <source>
        <dbReference type="RuleBase" id="RU004508"/>
    </source>
</evidence>
<dbReference type="GO" id="GO:0030170">
    <property type="term" value="F:pyridoxal phosphate binding"/>
    <property type="evidence" value="ECO:0007669"/>
    <property type="project" value="TreeGrafter"/>
</dbReference>
<dbReference type="AlphaFoldDB" id="A0A2M7RRJ5"/>
<feature type="active site" description="Proton acceptor" evidence="1">
    <location>
        <position position="185"/>
    </location>
</feature>